<dbReference type="PANTHER" id="PTHR31635">
    <property type="entry name" value="REVERSE TRANSCRIPTASE DOMAIN-CONTAINING PROTEIN-RELATED"/>
    <property type="match status" value="1"/>
</dbReference>
<evidence type="ECO:0000259" key="1">
    <source>
        <dbReference type="Pfam" id="PF00078"/>
    </source>
</evidence>
<feature type="domain" description="Reverse transcriptase" evidence="1">
    <location>
        <begin position="118"/>
        <end position="207"/>
    </location>
</feature>
<protein>
    <recommendedName>
        <fullName evidence="1">Reverse transcriptase domain-containing protein</fullName>
    </recommendedName>
</protein>
<keyword evidence="3" id="KW-1185">Reference proteome</keyword>
<reference evidence="2 3" key="1">
    <citation type="journal article" date="2018" name="Front. Plant Sci.">
        <title>Red Clover (Trifolium pratense) and Zigzag Clover (T. medium) - A Picture of Genomic Similarities and Differences.</title>
        <authorList>
            <person name="Dluhosova J."/>
            <person name="Istvanek J."/>
            <person name="Nedelnik J."/>
            <person name="Repkova J."/>
        </authorList>
    </citation>
    <scope>NUCLEOTIDE SEQUENCE [LARGE SCALE GENOMIC DNA]</scope>
    <source>
        <strain evidence="3">cv. 10/8</strain>
        <tissue evidence="2">Leaf</tissue>
    </source>
</reference>
<sequence length="207" mass="24441">MWHQRSRAKWLMNGDRNTKYYHLKTVTRRRKNNIVMLKDENGHWIEDIDQLQRMANDFYIKLFSEDNIQREWHQTAITYPVIANDVMEKLAAPITQEEVWRNPSLISEVNHTDICLIPKITHLEYVKQFRPISLCNTNYKIVSKVVVERLKGCVTNLVSPFQTGFVPGRNIHENIVVVKEMMHSMHRMNGKKGFFAIKVDLAKAYDK</sequence>
<name>A0A392NXA0_9FABA</name>
<evidence type="ECO:0000313" key="2">
    <source>
        <dbReference type="EMBL" id="MCI03819.1"/>
    </source>
</evidence>
<comment type="caution">
    <text evidence="2">The sequence shown here is derived from an EMBL/GenBank/DDBJ whole genome shotgun (WGS) entry which is preliminary data.</text>
</comment>
<proteinExistence type="predicted"/>
<evidence type="ECO:0000313" key="3">
    <source>
        <dbReference type="Proteomes" id="UP000265520"/>
    </source>
</evidence>
<dbReference type="AlphaFoldDB" id="A0A392NXA0"/>
<feature type="non-terminal residue" evidence="2">
    <location>
        <position position="207"/>
    </location>
</feature>
<dbReference type="InterPro" id="IPR000477">
    <property type="entry name" value="RT_dom"/>
</dbReference>
<dbReference type="Proteomes" id="UP000265520">
    <property type="component" value="Unassembled WGS sequence"/>
</dbReference>
<accession>A0A392NXA0</accession>
<dbReference type="Pfam" id="PF00078">
    <property type="entry name" value="RVT_1"/>
    <property type="match status" value="1"/>
</dbReference>
<dbReference type="SUPFAM" id="SSF56672">
    <property type="entry name" value="DNA/RNA polymerases"/>
    <property type="match status" value="1"/>
</dbReference>
<organism evidence="2 3">
    <name type="scientific">Trifolium medium</name>
    <dbReference type="NCBI Taxonomy" id="97028"/>
    <lineage>
        <taxon>Eukaryota</taxon>
        <taxon>Viridiplantae</taxon>
        <taxon>Streptophyta</taxon>
        <taxon>Embryophyta</taxon>
        <taxon>Tracheophyta</taxon>
        <taxon>Spermatophyta</taxon>
        <taxon>Magnoliopsida</taxon>
        <taxon>eudicotyledons</taxon>
        <taxon>Gunneridae</taxon>
        <taxon>Pentapetalae</taxon>
        <taxon>rosids</taxon>
        <taxon>fabids</taxon>
        <taxon>Fabales</taxon>
        <taxon>Fabaceae</taxon>
        <taxon>Papilionoideae</taxon>
        <taxon>50 kb inversion clade</taxon>
        <taxon>NPAAA clade</taxon>
        <taxon>Hologalegina</taxon>
        <taxon>IRL clade</taxon>
        <taxon>Trifolieae</taxon>
        <taxon>Trifolium</taxon>
    </lineage>
</organism>
<dbReference type="InterPro" id="IPR043502">
    <property type="entry name" value="DNA/RNA_pol_sf"/>
</dbReference>
<dbReference type="PANTHER" id="PTHR31635:SF196">
    <property type="entry name" value="REVERSE TRANSCRIPTASE DOMAIN-CONTAINING PROTEIN-RELATED"/>
    <property type="match status" value="1"/>
</dbReference>
<dbReference type="EMBL" id="LXQA010053380">
    <property type="protein sequence ID" value="MCI03819.1"/>
    <property type="molecule type" value="Genomic_DNA"/>
</dbReference>